<dbReference type="InterPro" id="IPR050598">
    <property type="entry name" value="AminoAcid_Transporter"/>
</dbReference>
<dbReference type="Gene3D" id="1.20.1740.10">
    <property type="entry name" value="Amino acid/polyamine transporter I"/>
    <property type="match status" value="1"/>
</dbReference>
<gene>
    <name evidence="6" type="ORF">Bpfe_025552</name>
</gene>
<dbReference type="PANTHER" id="PTHR11785:SF516">
    <property type="entry name" value="AMINO ACID PERMEASE_ SLC12A DOMAIN-CONTAINING PROTEIN"/>
    <property type="match status" value="1"/>
</dbReference>
<reference evidence="6" key="1">
    <citation type="journal article" date="2023" name="PLoS Negl. Trop. Dis.">
        <title>A genome sequence for Biomphalaria pfeifferi, the major vector snail for the human-infecting parasite Schistosoma mansoni.</title>
        <authorList>
            <person name="Bu L."/>
            <person name="Lu L."/>
            <person name="Laidemitt M.R."/>
            <person name="Zhang S.M."/>
            <person name="Mutuku M."/>
            <person name="Mkoji G."/>
            <person name="Steinauer M."/>
            <person name="Loker E.S."/>
        </authorList>
    </citation>
    <scope>NUCLEOTIDE SEQUENCE</scope>
    <source>
        <strain evidence="6">KasaAsao</strain>
    </source>
</reference>
<feature type="transmembrane region" description="Helical" evidence="5">
    <location>
        <begin position="65"/>
        <end position="83"/>
    </location>
</feature>
<dbReference type="InterPro" id="IPR002293">
    <property type="entry name" value="AA/rel_permease1"/>
</dbReference>
<evidence type="ECO:0000313" key="6">
    <source>
        <dbReference type="EMBL" id="KAK0044974.1"/>
    </source>
</evidence>
<sequence length="485" mass="53466">MKREKSLTTFANTNVQDAGSSSTNLKRNLTLLNVVALLVSITGHVAVFMTPGLVVDMSGSVTSTVVFWLVGSFLVYSLALCYTELGTIFQNAGGPYLYITVIFGHFYGFLVVWGYIILISGPFIAFASQTAALYIAKAILDSSCNSYWHKILVTLIACWILLGLSFMNCYCLKVVVLLQNALTACKMFAIGIIIISGVYVLSTRSTENFSAPTEGSHVDPGRISMALTYVIFSNGGWQAVTTLTEEVKNPARTLPRGIHVTFTVISVLFLMTYLSYMVVLDKTVVMHSKAVALTFCEHVWAPLVPVMSILVALACVGALNTGIMGHSRMVFAAARKGDLPCMLSTLHPKYKTPVLAIWTVVLYGFVMMFSGGVQRLMQFIGLYSLILGLKVIVALLYLRYTKPDLHRPYKVPLLFPMLQAVVSIALLLLIIYQEPAWMLFGVLIYLLGIPVYLLGVSWRQKPKIVLLFTGHLTSFLQKLFQLVPS</sequence>
<feature type="transmembrane region" description="Helical" evidence="5">
    <location>
        <begin position="299"/>
        <end position="319"/>
    </location>
</feature>
<dbReference type="AlphaFoldDB" id="A0AAD8EZZ2"/>
<evidence type="ECO:0000256" key="4">
    <source>
        <dbReference type="ARBA" id="ARBA00023136"/>
    </source>
</evidence>
<dbReference type="Pfam" id="PF13520">
    <property type="entry name" value="AA_permease_2"/>
    <property type="match status" value="1"/>
</dbReference>
<feature type="transmembrane region" description="Helical" evidence="5">
    <location>
        <begin position="123"/>
        <end position="140"/>
    </location>
</feature>
<dbReference type="Proteomes" id="UP001233172">
    <property type="component" value="Unassembled WGS sequence"/>
</dbReference>
<feature type="transmembrane region" description="Helical" evidence="5">
    <location>
        <begin position="258"/>
        <end position="279"/>
    </location>
</feature>
<protein>
    <submittedName>
        <fullName evidence="6">Cystine/glutamate transporter</fullName>
    </submittedName>
</protein>
<feature type="transmembrane region" description="Helical" evidence="5">
    <location>
        <begin position="152"/>
        <end position="175"/>
    </location>
</feature>
<keyword evidence="4 5" id="KW-0472">Membrane</keyword>
<comment type="subcellular location">
    <subcellularLocation>
        <location evidence="1">Membrane</location>
        <topology evidence="1">Multi-pass membrane protein</topology>
    </subcellularLocation>
</comment>
<evidence type="ECO:0000256" key="3">
    <source>
        <dbReference type="ARBA" id="ARBA00022989"/>
    </source>
</evidence>
<evidence type="ECO:0000256" key="1">
    <source>
        <dbReference type="ARBA" id="ARBA00004141"/>
    </source>
</evidence>
<dbReference type="GO" id="GO:0016020">
    <property type="term" value="C:membrane"/>
    <property type="evidence" value="ECO:0007669"/>
    <property type="project" value="UniProtKB-SubCell"/>
</dbReference>
<feature type="transmembrane region" description="Helical" evidence="5">
    <location>
        <begin position="354"/>
        <end position="373"/>
    </location>
</feature>
<keyword evidence="3 5" id="KW-1133">Transmembrane helix</keyword>
<accession>A0AAD8EZZ2</accession>
<evidence type="ECO:0000256" key="2">
    <source>
        <dbReference type="ARBA" id="ARBA00022692"/>
    </source>
</evidence>
<feature type="transmembrane region" description="Helical" evidence="5">
    <location>
        <begin position="181"/>
        <end position="201"/>
    </location>
</feature>
<name>A0AAD8EZZ2_BIOPF</name>
<organism evidence="6 7">
    <name type="scientific">Biomphalaria pfeifferi</name>
    <name type="common">Bloodfluke planorb</name>
    <name type="synonym">Freshwater snail</name>
    <dbReference type="NCBI Taxonomy" id="112525"/>
    <lineage>
        <taxon>Eukaryota</taxon>
        <taxon>Metazoa</taxon>
        <taxon>Spiralia</taxon>
        <taxon>Lophotrochozoa</taxon>
        <taxon>Mollusca</taxon>
        <taxon>Gastropoda</taxon>
        <taxon>Heterobranchia</taxon>
        <taxon>Euthyneura</taxon>
        <taxon>Panpulmonata</taxon>
        <taxon>Hygrophila</taxon>
        <taxon>Lymnaeoidea</taxon>
        <taxon>Planorbidae</taxon>
        <taxon>Biomphalaria</taxon>
    </lineage>
</organism>
<comment type="caution">
    <text evidence="6">The sequence shown here is derived from an EMBL/GenBank/DDBJ whole genome shotgun (WGS) entry which is preliminary data.</text>
</comment>
<feature type="transmembrane region" description="Helical" evidence="5">
    <location>
        <begin position="411"/>
        <end position="431"/>
    </location>
</feature>
<reference evidence="6" key="2">
    <citation type="submission" date="2023-04" db="EMBL/GenBank/DDBJ databases">
        <authorList>
            <person name="Bu L."/>
            <person name="Lu L."/>
            <person name="Laidemitt M.R."/>
            <person name="Zhang S.M."/>
            <person name="Mutuku M."/>
            <person name="Mkoji G."/>
            <person name="Steinauer M."/>
            <person name="Loker E.S."/>
        </authorList>
    </citation>
    <scope>NUCLEOTIDE SEQUENCE</scope>
    <source>
        <strain evidence="6">KasaAsao</strain>
        <tissue evidence="6">Whole Snail</tissue>
    </source>
</reference>
<proteinExistence type="predicted"/>
<dbReference type="EMBL" id="JASAOG010000188">
    <property type="protein sequence ID" value="KAK0044974.1"/>
    <property type="molecule type" value="Genomic_DNA"/>
</dbReference>
<dbReference type="GO" id="GO:0015179">
    <property type="term" value="F:L-amino acid transmembrane transporter activity"/>
    <property type="evidence" value="ECO:0007669"/>
    <property type="project" value="TreeGrafter"/>
</dbReference>
<keyword evidence="7" id="KW-1185">Reference proteome</keyword>
<feature type="transmembrane region" description="Helical" evidence="5">
    <location>
        <begin position="95"/>
        <end position="117"/>
    </location>
</feature>
<evidence type="ECO:0000313" key="7">
    <source>
        <dbReference type="Proteomes" id="UP001233172"/>
    </source>
</evidence>
<feature type="transmembrane region" description="Helical" evidence="5">
    <location>
        <begin position="437"/>
        <end position="458"/>
    </location>
</feature>
<feature type="transmembrane region" description="Helical" evidence="5">
    <location>
        <begin position="31"/>
        <end position="53"/>
    </location>
</feature>
<keyword evidence="2 5" id="KW-0812">Transmembrane</keyword>
<feature type="transmembrane region" description="Helical" evidence="5">
    <location>
        <begin position="379"/>
        <end position="399"/>
    </location>
</feature>
<dbReference type="PIRSF" id="PIRSF006060">
    <property type="entry name" value="AA_transporter"/>
    <property type="match status" value="1"/>
</dbReference>
<evidence type="ECO:0000256" key="5">
    <source>
        <dbReference type="SAM" id="Phobius"/>
    </source>
</evidence>
<dbReference type="PANTHER" id="PTHR11785">
    <property type="entry name" value="AMINO ACID TRANSPORTER"/>
    <property type="match status" value="1"/>
</dbReference>